<accession>A0A9P7BY18</accession>
<name>A0A9P7BY18_RHIOR</name>
<protein>
    <submittedName>
        <fullName evidence="2">Uncharacterized protein</fullName>
    </submittedName>
</protein>
<gene>
    <name evidence="2" type="ORF">G6F51_014785</name>
</gene>
<dbReference type="EMBL" id="JAANIT010019676">
    <property type="protein sequence ID" value="KAG1517518.1"/>
    <property type="molecule type" value="Genomic_DNA"/>
</dbReference>
<organism evidence="2 3">
    <name type="scientific">Rhizopus oryzae</name>
    <name type="common">Mucormycosis agent</name>
    <name type="synonym">Rhizopus arrhizus var. delemar</name>
    <dbReference type="NCBI Taxonomy" id="64495"/>
    <lineage>
        <taxon>Eukaryota</taxon>
        <taxon>Fungi</taxon>
        <taxon>Fungi incertae sedis</taxon>
        <taxon>Mucoromycota</taxon>
        <taxon>Mucoromycotina</taxon>
        <taxon>Mucoromycetes</taxon>
        <taxon>Mucorales</taxon>
        <taxon>Mucorineae</taxon>
        <taxon>Rhizopodaceae</taxon>
        <taxon>Rhizopus</taxon>
    </lineage>
</organism>
<evidence type="ECO:0000313" key="3">
    <source>
        <dbReference type="Proteomes" id="UP000717996"/>
    </source>
</evidence>
<sequence length="80" mass="8454">MTCGVAQRRELRHCGFADAVLQQRRVQRGIGQCETGIGAPDVGDQHRLRADTHAEAPLSGASTPCGRNSVALPGPHWPAG</sequence>
<dbReference type="AlphaFoldDB" id="A0A9P7BY18"/>
<dbReference type="Proteomes" id="UP000717996">
    <property type="component" value="Unassembled WGS sequence"/>
</dbReference>
<evidence type="ECO:0000313" key="2">
    <source>
        <dbReference type="EMBL" id="KAG1517518.1"/>
    </source>
</evidence>
<proteinExistence type="predicted"/>
<feature type="region of interest" description="Disordered" evidence="1">
    <location>
        <begin position="56"/>
        <end position="80"/>
    </location>
</feature>
<evidence type="ECO:0000256" key="1">
    <source>
        <dbReference type="SAM" id="MobiDB-lite"/>
    </source>
</evidence>
<reference evidence="2" key="1">
    <citation type="journal article" date="2020" name="Microb. Genom.">
        <title>Genetic diversity of clinical and environmental Mucorales isolates obtained from an investigation of mucormycosis cases among solid organ transplant recipients.</title>
        <authorList>
            <person name="Nguyen M.H."/>
            <person name="Kaul D."/>
            <person name="Muto C."/>
            <person name="Cheng S.J."/>
            <person name="Richter R.A."/>
            <person name="Bruno V.M."/>
            <person name="Liu G."/>
            <person name="Beyhan S."/>
            <person name="Sundermann A.J."/>
            <person name="Mounaud S."/>
            <person name="Pasculle A.W."/>
            <person name="Nierman W.C."/>
            <person name="Driscoll E."/>
            <person name="Cumbie R."/>
            <person name="Clancy C.J."/>
            <person name="Dupont C.L."/>
        </authorList>
    </citation>
    <scope>NUCLEOTIDE SEQUENCE</scope>
    <source>
        <strain evidence="2">GL16</strain>
    </source>
</reference>
<comment type="caution">
    <text evidence="2">The sequence shown here is derived from an EMBL/GenBank/DDBJ whole genome shotgun (WGS) entry which is preliminary data.</text>
</comment>